<accession>A0AA36HJ95</accession>
<comment type="caution">
    <text evidence="2">The sequence shown here is derived from an EMBL/GenBank/DDBJ whole genome shotgun (WGS) entry which is preliminary data.</text>
</comment>
<dbReference type="AlphaFoldDB" id="A0AA36HJ95"/>
<organism evidence="2 3">
    <name type="scientific">Effrenium voratum</name>
    <dbReference type="NCBI Taxonomy" id="2562239"/>
    <lineage>
        <taxon>Eukaryota</taxon>
        <taxon>Sar</taxon>
        <taxon>Alveolata</taxon>
        <taxon>Dinophyceae</taxon>
        <taxon>Suessiales</taxon>
        <taxon>Symbiodiniaceae</taxon>
        <taxon>Effrenium</taxon>
    </lineage>
</organism>
<name>A0AA36HJ95_9DINO</name>
<dbReference type="Proteomes" id="UP001178507">
    <property type="component" value="Unassembled WGS sequence"/>
</dbReference>
<reference evidence="2" key="1">
    <citation type="submission" date="2023-08" db="EMBL/GenBank/DDBJ databases">
        <authorList>
            <person name="Chen Y."/>
            <person name="Shah S."/>
            <person name="Dougan E. K."/>
            <person name="Thang M."/>
            <person name="Chan C."/>
        </authorList>
    </citation>
    <scope>NUCLEOTIDE SEQUENCE</scope>
</reference>
<keyword evidence="3" id="KW-1185">Reference proteome</keyword>
<sequence>MALPRFYKGFRCYAQRKVQDDISNIYDESDGEELRAMTLGPDANLRLLQDVACNYFIVGLQTESAEEAAVTMSRRQRRRAYEVRYWDNVLRNALALADRKRKRRERAEEEIFAFYADMVKDEMAETKCADAVFQITEKPSTSEQAKEDVRGCAEKQIECFLWDLRVVLERRKFAMQYENCVTPKCSAGSGTEDAAPGGIRIPLKMMAGPRWPREPYMKKPCSTPMTPEEIKDMWARNAKLAANQGTWTHLQCECILNGGAVADGAGSMEMQLFRTFLLGSPKLIAYRTEWAIFGERERLAGTIDFVARNDRGELVLYDWKRTKQLRHKYVLRVWILSLLLDADDDKLRDDVCGGCEQELAASHFDLVMRILATSDACISPTANHVDQLIRFHQRVAVHISLLREWPHLVWLLPSPLDTYASASSFNARLSETLMLFELLENGHFKSFALVCYTLYHNELAQEDWLQHYLDAAQEFPRWQDQAVRCLMLVHLLRLPQRPTRLEHLCASNALPPIAEETAEPDDVLGGGLNDSQNTQDTFRQELSQEMQSRLEGVEASPISVKRERLDPQGAAASSSQHAGAPHETKKEEPKEDDDGAPAEPEISVDTATWSVLQKRRLLPGAARLHGVPDTIVRLCVAALAVFRVYRQTVAWSKSF</sequence>
<evidence type="ECO:0000313" key="3">
    <source>
        <dbReference type="Proteomes" id="UP001178507"/>
    </source>
</evidence>
<feature type="region of interest" description="Disordered" evidence="1">
    <location>
        <begin position="546"/>
        <end position="601"/>
    </location>
</feature>
<feature type="compositionally biased region" description="Low complexity" evidence="1">
    <location>
        <begin position="567"/>
        <end position="579"/>
    </location>
</feature>
<evidence type="ECO:0000256" key="1">
    <source>
        <dbReference type="SAM" id="MobiDB-lite"/>
    </source>
</evidence>
<dbReference type="EMBL" id="CAUJNA010000003">
    <property type="protein sequence ID" value="CAJ1370204.1"/>
    <property type="molecule type" value="Genomic_DNA"/>
</dbReference>
<feature type="compositionally biased region" description="Basic and acidic residues" evidence="1">
    <location>
        <begin position="580"/>
        <end position="589"/>
    </location>
</feature>
<proteinExistence type="predicted"/>
<evidence type="ECO:0000313" key="2">
    <source>
        <dbReference type="EMBL" id="CAJ1370204.1"/>
    </source>
</evidence>
<protein>
    <submittedName>
        <fullName evidence="2">Uncharacterized protein</fullName>
    </submittedName>
</protein>
<gene>
    <name evidence="2" type="ORF">EVOR1521_LOCUS832</name>
</gene>